<keyword evidence="1" id="KW-0732">Signal</keyword>
<protein>
    <submittedName>
        <fullName evidence="2">Type-F conjugative transfer system pilin assembly thiol-disulfide isomerase TrbB</fullName>
    </submittedName>
</protein>
<dbReference type="NCBIfam" id="TIGR02738">
    <property type="entry name" value="TrbB"/>
    <property type="match status" value="1"/>
</dbReference>
<feature type="signal peptide" evidence="1">
    <location>
        <begin position="1"/>
        <end position="20"/>
    </location>
</feature>
<feature type="chain" id="PRO_5044746397" evidence="1">
    <location>
        <begin position="21"/>
        <end position="190"/>
    </location>
</feature>
<gene>
    <name evidence="2" type="primary">trbB</name>
    <name evidence="2" type="ORF">ISP11_21160</name>
</gene>
<dbReference type="Pfam" id="PF13728">
    <property type="entry name" value="TraF"/>
    <property type="match status" value="1"/>
</dbReference>
<evidence type="ECO:0000313" key="2">
    <source>
        <dbReference type="EMBL" id="MBF4180374.1"/>
    </source>
</evidence>
<comment type="caution">
    <text evidence="2">The sequence shown here is derived from an EMBL/GenBank/DDBJ whole genome shotgun (WGS) entry which is preliminary data.</text>
</comment>
<dbReference type="InterPro" id="IPR039555">
    <property type="entry name" value="TraF/TrbB"/>
</dbReference>
<organism evidence="2 3">
    <name type="scientific">Lelliottia nimipressuralis</name>
    <dbReference type="NCBI Taxonomy" id="69220"/>
    <lineage>
        <taxon>Bacteria</taxon>
        <taxon>Pseudomonadati</taxon>
        <taxon>Pseudomonadota</taxon>
        <taxon>Gammaproteobacteria</taxon>
        <taxon>Enterobacterales</taxon>
        <taxon>Enterobacteriaceae</taxon>
        <taxon>Lelliottia</taxon>
    </lineage>
</organism>
<dbReference type="Proteomes" id="UP000628560">
    <property type="component" value="Unassembled WGS sequence"/>
</dbReference>
<dbReference type="PROSITE" id="PS51257">
    <property type="entry name" value="PROKAR_LIPOPROTEIN"/>
    <property type="match status" value="1"/>
</dbReference>
<proteinExistence type="predicted"/>
<dbReference type="InterPro" id="IPR014109">
    <property type="entry name" value="Thiol-disulphide_isomerase_rbB"/>
</dbReference>
<dbReference type="AlphaFoldDB" id="A0ABD4KF09"/>
<dbReference type="SUPFAM" id="SSF52833">
    <property type="entry name" value="Thioredoxin-like"/>
    <property type="match status" value="1"/>
</dbReference>
<dbReference type="InterPro" id="IPR036249">
    <property type="entry name" value="Thioredoxin-like_sf"/>
</dbReference>
<evidence type="ECO:0000256" key="1">
    <source>
        <dbReference type="SAM" id="SignalP"/>
    </source>
</evidence>
<dbReference type="EMBL" id="JADIXP010000019">
    <property type="protein sequence ID" value="MBF4180374.1"/>
    <property type="molecule type" value="Genomic_DNA"/>
</dbReference>
<name>A0ABD4KF09_9ENTR</name>
<reference evidence="2 3" key="1">
    <citation type="submission" date="2020-11" db="EMBL/GenBank/DDBJ databases">
        <title>Identification of Lelliottia nimipressuralis from Wound Infection by Whole Genome-Based Bacterial Identification.</title>
        <authorList>
            <person name="Navarathna D.H."/>
            <person name="Choi H."/>
            <person name="Jinadatha C."/>
            <person name="Chatterjee P."/>
            <person name="Hwang M."/>
        </authorList>
    </citation>
    <scope>NUCLEOTIDE SEQUENCE [LARGE SCALE GENOMIC DNA]</scope>
    <source>
        <strain evidence="2 3">DN2020</strain>
    </source>
</reference>
<evidence type="ECO:0000313" key="3">
    <source>
        <dbReference type="Proteomes" id="UP000628560"/>
    </source>
</evidence>
<accession>A0ABD4KF09</accession>
<dbReference type="GO" id="GO:0016853">
    <property type="term" value="F:isomerase activity"/>
    <property type="evidence" value="ECO:0007669"/>
    <property type="project" value="UniProtKB-KW"/>
</dbReference>
<dbReference type="NCBIfam" id="NF010288">
    <property type="entry name" value="PRK13728.1"/>
    <property type="match status" value="1"/>
</dbReference>
<sequence>MKAKLLIAGSLLAISACSYARQSTIDEIRALDAAKAAARAAHEAADAQPVTSAPKVIQHRLSDGRTVNLADWTVVLFMQSRCEYSQKFDPVLKGFSDRTGLPVFPFSMDGKGDMAFPNVLAATPDVILEYFQSGLPLATPTTFLTNVHTMETYPLLQQFADEMTLASRLDEVFRLALDRHKPSSNRIPKA</sequence>
<dbReference type="RefSeq" id="WP_194514278.1">
    <property type="nucleotide sequence ID" value="NZ_JADIXP010000019.1"/>
</dbReference>
<keyword evidence="2" id="KW-0413">Isomerase</keyword>